<evidence type="ECO:0000256" key="6">
    <source>
        <dbReference type="SAM" id="SignalP"/>
    </source>
</evidence>
<dbReference type="Proteomes" id="UP001595711">
    <property type="component" value="Unassembled WGS sequence"/>
</dbReference>
<evidence type="ECO:0000256" key="4">
    <source>
        <dbReference type="PROSITE-ProRule" id="PRU00433"/>
    </source>
</evidence>
<keyword evidence="2 4" id="KW-0479">Metal-binding</keyword>
<name>A0ABV7V9J0_9PROT</name>
<comment type="caution">
    <text evidence="8">The sequence shown here is derived from an EMBL/GenBank/DDBJ whole genome shotgun (WGS) entry which is preliminary data.</text>
</comment>
<dbReference type="InterPro" id="IPR009056">
    <property type="entry name" value="Cyt_c-like_dom"/>
</dbReference>
<dbReference type="SUPFAM" id="SSF46626">
    <property type="entry name" value="Cytochrome c"/>
    <property type="match status" value="1"/>
</dbReference>
<organism evidence="8 9">
    <name type="scientific">Ferrovibrio xuzhouensis</name>
    <dbReference type="NCBI Taxonomy" id="1576914"/>
    <lineage>
        <taxon>Bacteria</taxon>
        <taxon>Pseudomonadati</taxon>
        <taxon>Pseudomonadota</taxon>
        <taxon>Alphaproteobacteria</taxon>
        <taxon>Rhodospirillales</taxon>
        <taxon>Rhodospirillaceae</taxon>
        <taxon>Ferrovibrio</taxon>
    </lineage>
</organism>
<keyword evidence="1 4" id="KW-0349">Heme</keyword>
<evidence type="ECO:0000256" key="2">
    <source>
        <dbReference type="ARBA" id="ARBA00022723"/>
    </source>
</evidence>
<keyword evidence="9" id="KW-1185">Reference proteome</keyword>
<evidence type="ECO:0000256" key="5">
    <source>
        <dbReference type="SAM" id="MobiDB-lite"/>
    </source>
</evidence>
<gene>
    <name evidence="8" type="ORF">ACFOOQ_01005</name>
</gene>
<evidence type="ECO:0000256" key="3">
    <source>
        <dbReference type="ARBA" id="ARBA00023004"/>
    </source>
</evidence>
<feature type="signal peptide" evidence="6">
    <location>
        <begin position="1"/>
        <end position="24"/>
    </location>
</feature>
<protein>
    <submittedName>
        <fullName evidence="8">DUF1924 domain-containing protein</fullName>
    </submittedName>
</protein>
<feature type="chain" id="PRO_5047381322" evidence="6">
    <location>
        <begin position="25"/>
        <end position="143"/>
    </location>
</feature>
<evidence type="ECO:0000313" key="8">
    <source>
        <dbReference type="EMBL" id="MFC3674099.1"/>
    </source>
</evidence>
<keyword evidence="3 4" id="KW-0408">Iron</keyword>
<accession>A0ABV7V9J0</accession>
<feature type="region of interest" description="Disordered" evidence="5">
    <location>
        <begin position="62"/>
        <end position="102"/>
    </location>
</feature>
<evidence type="ECO:0000313" key="9">
    <source>
        <dbReference type="Proteomes" id="UP001595711"/>
    </source>
</evidence>
<dbReference type="EMBL" id="JBHRYJ010000001">
    <property type="protein sequence ID" value="MFC3674099.1"/>
    <property type="molecule type" value="Genomic_DNA"/>
</dbReference>
<reference evidence="9" key="1">
    <citation type="journal article" date="2019" name="Int. J. Syst. Evol. Microbiol.">
        <title>The Global Catalogue of Microorganisms (GCM) 10K type strain sequencing project: providing services to taxonomists for standard genome sequencing and annotation.</title>
        <authorList>
            <consortium name="The Broad Institute Genomics Platform"/>
            <consortium name="The Broad Institute Genome Sequencing Center for Infectious Disease"/>
            <person name="Wu L."/>
            <person name="Ma J."/>
        </authorList>
    </citation>
    <scope>NUCLEOTIDE SEQUENCE [LARGE SCALE GENOMIC DNA]</scope>
    <source>
        <strain evidence="9">KCTC 42182</strain>
    </source>
</reference>
<evidence type="ECO:0000259" key="7">
    <source>
        <dbReference type="PROSITE" id="PS51007"/>
    </source>
</evidence>
<evidence type="ECO:0000256" key="1">
    <source>
        <dbReference type="ARBA" id="ARBA00022617"/>
    </source>
</evidence>
<dbReference type="InterPro" id="IPR036909">
    <property type="entry name" value="Cyt_c-like_dom_sf"/>
</dbReference>
<proteinExistence type="predicted"/>
<sequence>MKILPVLAAVVAAAMLVPPPVALAADAGRAAILSDYAAQARAADPGFAGFAAARGEVLFRGSRSGGDARTPSCTSCHTADPRQPGRNAKTGRPIAPAAVSAEPQRYTDPALVEKHFQRDCKSVMGRPCTAQESGDYITFMTGQ</sequence>
<dbReference type="InterPro" id="IPR015170">
    <property type="entry name" value="DUF1924_SHP"/>
</dbReference>
<keyword evidence="6" id="KW-0732">Signal</keyword>
<dbReference type="Gene3D" id="1.10.760.10">
    <property type="entry name" value="Cytochrome c-like domain"/>
    <property type="match status" value="1"/>
</dbReference>
<feature type="domain" description="Cytochrome c" evidence="7">
    <location>
        <begin position="50"/>
        <end position="143"/>
    </location>
</feature>
<dbReference type="PROSITE" id="PS51007">
    <property type="entry name" value="CYTC"/>
    <property type="match status" value="1"/>
</dbReference>
<dbReference type="RefSeq" id="WP_379720428.1">
    <property type="nucleotide sequence ID" value="NZ_JBHRYJ010000001.1"/>
</dbReference>
<dbReference type="Pfam" id="PF09086">
    <property type="entry name" value="DUF1924"/>
    <property type="match status" value="1"/>
</dbReference>